<keyword evidence="1" id="KW-1133">Transmembrane helix</keyword>
<dbReference type="OrthoDB" id="6522495at2759"/>
<evidence type="ECO:0000313" key="2">
    <source>
        <dbReference type="EMBL" id="OTF81757.1"/>
    </source>
</evidence>
<organism evidence="2 3">
    <name type="scientific">Euroglyphus maynei</name>
    <name type="common">Mayne's house dust mite</name>
    <dbReference type="NCBI Taxonomy" id="6958"/>
    <lineage>
        <taxon>Eukaryota</taxon>
        <taxon>Metazoa</taxon>
        <taxon>Ecdysozoa</taxon>
        <taxon>Arthropoda</taxon>
        <taxon>Chelicerata</taxon>
        <taxon>Arachnida</taxon>
        <taxon>Acari</taxon>
        <taxon>Acariformes</taxon>
        <taxon>Sarcoptiformes</taxon>
        <taxon>Astigmata</taxon>
        <taxon>Psoroptidia</taxon>
        <taxon>Analgoidea</taxon>
        <taxon>Pyroglyphidae</taxon>
        <taxon>Pyroglyphinae</taxon>
        <taxon>Euroglyphus</taxon>
    </lineage>
</organism>
<keyword evidence="3" id="KW-1185">Reference proteome</keyword>
<evidence type="ECO:0000313" key="3">
    <source>
        <dbReference type="Proteomes" id="UP000194236"/>
    </source>
</evidence>
<keyword evidence="1" id="KW-0812">Transmembrane</keyword>
<gene>
    <name evidence="2" type="ORF">BLA29_004774</name>
</gene>
<evidence type="ECO:0008006" key="4">
    <source>
        <dbReference type="Google" id="ProtNLM"/>
    </source>
</evidence>
<proteinExistence type="predicted"/>
<name>A0A1Y3BNU7_EURMA</name>
<dbReference type="EMBL" id="MUJZ01011895">
    <property type="protein sequence ID" value="OTF81757.1"/>
    <property type="molecule type" value="Genomic_DNA"/>
</dbReference>
<sequence>MERSGMKEMKISCNVADFIRINNEEIGRESGSRFHYISGQADANLLHIGSRIHQACNRTSDCGENMVCNPNPSKDGKENIGYCECPNESIRIQVEKPTGTEVLMNTFVLVIDNHYDELVCAKKRTLNESCQYDQQCSSFDPNSYCRPIYSPRGFATRSSICDCSFGFVEDRRTQTGKCINVYSINDDEDSKEKKSGLPDYRSSNYPTVVPKEVYVWWIIRPKNSNYSNRITSTYRFLWQRYSQQRYITQLLMAVMLFIPFILLLISSVYIHCYRRMIGKRQYKPTLHAMNIPPPPPSITSNEQQYNNSGKNITKQNVQPISMMTKGFEFDSNNNKEKKVDKMELIKNDQLNQFYQIQFQQ</sequence>
<dbReference type="AlphaFoldDB" id="A0A1Y3BNU7"/>
<comment type="caution">
    <text evidence="2">The sequence shown here is derived from an EMBL/GenBank/DDBJ whole genome shotgun (WGS) entry which is preliminary data.</text>
</comment>
<accession>A0A1Y3BNU7</accession>
<keyword evidence="1" id="KW-0472">Membrane</keyword>
<reference evidence="2 3" key="1">
    <citation type="submission" date="2017-03" db="EMBL/GenBank/DDBJ databases">
        <title>Genome Survey of Euroglyphus maynei.</title>
        <authorList>
            <person name="Arlian L.G."/>
            <person name="Morgan M.S."/>
            <person name="Rider S.D."/>
        </authorList>
    </citation>
    <scope>NUCLEOTIDE SEQUENCE [LARGE SCALE GENOMIC DNA]</scope>
    <source>
        <strain evidence="2">Arlian Lab</strain>
        <tissue evidence="2">Whole body</tissue>
    </source>
</reference>
<feature type="transmembrane region" description="Helical" evidence="1">
    <location>
        <begin position="250"/>
        <end position="270"/>
    </location>
</feature>
<dbReference type="Proteomes" id="UP000194236">
    <property type="component" value="Unassembled WGS sequence"/>
</dbReference>
<protein>
    <recommendedName>
        <fullName evidence="4">EB domain-containing protein</fullName>
    </recommendedName>
</protein>
<evidence type="ECO:0000256" key="1">
    <source>
        <dbReference type="SAM" id="Phobius"/>
    </source>
</evidence>